<dbReference type="OrthoDB" id="3257752at2759"/>
<dbReference type="AlphaFoldDB" id="A0A0C3Q782"/>
<evidence type="ECO:0000313" key="2">
    <source>
        <dbReference type="Proteomes" id="UP000054248"/>
    </source>
</evidence>
<dbReference type="EMBL" id="KN823228">
    <property type="protein sequence ID" value="KIO19329.1"/>
    <property type="molecule type" value="Genomic_DNA"/>
</dbReference>
<name>A0A0C3Q782_9AGAM</name>
<organism evidence="1 2">
    <name type="scientific">Tulasnella calospora MUT 4182</name>
    <dbReference type="NCBI Taxonomy" id="1051891"/>
    <lineage>
        <taxon>Eukaryota</taxon>
        <taxon>Fungi</taxon>
        <taxon>Dikarya</taxon>
        <taxon>Basidiomycota</taxon>
        <taxon>Agaricomycotina</taxon>
        <taxon>Agaricomycetes</taxon>
        <taxon>Cantharellales</taxon>
        <taxon>Tulasnellaceae</taxon>
        <taxon>Tulasnella</taxon>
    </lineage>
</organism>
<dbReference type="Proteomes" id="UP000054248">
    <property type="component" value="Unassembled WGS sequence"/>
</dbReference>
<sequence length="84" mass="9498">IEYIVRIKCVNDVTEDLKRSLKSSCPSLKTFIDSGKREWAFLSDEEEGRSKNFRVVKMGEVFRGFTYGNDLGALGTGSVNSIWD</sequence>
<protein>
    <submittedName>
        <fullName evidence="1">Uncharacterized protein</fullName>
    </submittedName>
</protein>
<reference evidence="1 2" key="1">
    <citation type="submission" date="2014-04" db="EMBL/GenBank/DDBJ databases">
        <authorList>
            <consortium name="DOE Joint Genome Institute"/>
            <person name="Kuo A."/>
            <person name="Girlanda M."/>
            <person name="Perotto S."/>
            <person name="Kohler A."/>
            <person name="Nagy L.G."/>
            <person name="Floudas D."/>
            <person name="Copeland A."/>
            <person name="Barry K.W."/>
            <person name="Cichocki N."/>
            <person name="Veneault-Fourrey C."/>
            <person name="LaButti K."/>
            <person name="Lindquist E.A."/>
            <person name="Lipzen A."/>
            <person name="Lundell T."/>
            <person name="Morin E."/>
            <person name="Murat C."/>
            <person name="Sun H."/>
            <person name="Tunlid A."/>
            <person name="Henrissat B."/>
            <person name="Grigoriev I.V."/>
            <person name="Hibbett D.S."/>
            <person name="Martin F."/>
            <person name="Nordberg H.P."/>
            <person name="Cantor M.N."/>
            <person name="Hua S.X."/>
        </authorList>
    </citation>
    <scope>NUCLEOTIDE SEQUENCE [LARGE SCALE GENOMIC DNA]</scope>
    <source>
        <strain evidence="1 2">MUT 4182</strain>
    </source>
</reference>
<gene>
    <name evidence="1" type="ORF">M407DRAFT_246203</name>
</gene>
<reference evidence="2" key="2">
    <citation type="submission" date="2015-01" db="EMBL/GenBank/DDBJ databases">
        <title>Evolutionary Origins and Diversification of the Mycorrhizal Mutualists.</title>
        <authorList>
            <consortium name="DOE Joint Genome Institute"/>
            <consortium name="Mycorrhizal Genomics Consortium"/>
            <person name="Kohler A."/>
            <person name="Kuo A."/>
            <person name="Nagy L.G."/>
            <person name="Floudas D."/>
            <person name="Copeland A."/>
            <person name="Barry K.W."/>
            <person name="Cichocki N."/>
            <person name="Veneault-Fourrey C."/>
            <person name="LaButti K."/>
            <person name="Lindquist E.A."/>
            <person name="Lipzen A."/>
            <person name="Lundell T."/>
            <person name="Morin E."/>
            <person name="Murat C."/>
            <person name="Riley R."/>
            <person name="Ohm R."/>
            <person name="Sun H."/>
            <person name="Tunlid A."/>
            <person name="Henrissat B."/>
            <person name="Grigoriev I.V."/>
            <person name="Hibbett D.S."/>
            <person name="Martin F."/>
        </authorList>
    </citation>
    <scope>NUCLEOTIDE SEQUENCE [LARGE SCALE GENOMIC DNA]</scope>
    <source>
        <strain evidence="2">MUT 4182</strain>
    </source>
</reference>
<keyword evidence="2" id="KW-1185">Reference proteome</keyword>
<evidence type="ECO:0000313" key="1">
    <source>
        <dbReference type="EMBL" id="KIO19329.1"/>
    </source>
</evidence>
<dbReference type="HOGENOM" id="CLU_2533824_0_0_1"/>
<feature type="non-terminal residue" evidence="1">
    <location>
        <position position="1"/>
    </location>
</feature>
<accession>A0A0C3Q782</accession>
<proteinExistence type="predicted"/>